<dbReference type="HOGENOM" id="CLU_026244_3_2_4"/>
<feature type="domain" description="Rieske" evidence="9">
    <location>
        <begin position="29"/>
        <end position="140"/>
    </location>
</feature>
<dbReference type="Pfam" id="PF00848">
    <property type="entry name" value="Ring_hydroxyl_A"/>
    <property type="match status" value="1"/>
</dbReference>
<dbReference type="AlphaFoldDB" id="Q2KUH0"/>
<dbReference type="GO" id="GO:0051537">
    <property type="term" value="F:2 iron, 2 sulfur cluster binding"/>
    <property type="evidence" value="ECO:0007669"/>
    <property type="project" value="UniProtKB-KW"/>
</dbReference>
<evidence type="ECO:0000256" key="6">
    <source>
        <dbReference type="ARBA" id="ARBA00023004"/>
    </source>
</evidence>
<evidence type="ECO:0000256" key="5">
    <source>
        <dbReference type="ARBA" id="ARBA00023002"/>
    </source>
</evidence>
<keyword evidence="10" id="KW-0223">Dioxygenase</keyword>
<keyword evidence="8" id="KW-0520">NAD</keyword>
<evidence type="ECO:0000313" key="10">
    <source>
        <dbReference type="EMBL" id="CAJ50690.1"/>
    </source>
</evidence>
<comment type="similarity">
    <text evidence="2">Belongs to the bacterial ring-hydroxylating dioxygenase alpha subunit family.</text>
</comment>
<dbReference type="CDD" id="cd03469">
    <property type="entry name" value="Rieske_RO_Alpha_N"/>
    <property type="match status" value="1"/>
</dbReference>
<evidence type="ECO:0000256" key="3">
    <source>
        <dbReference type="ARBA" id="ARBA00022714"/>
    </source>
</evidence>
<keyword evidence="7" id="KW-0411">Iron-sulfur</keyword>
<gene>
    <name evidence="10" type="ordered locus">BAV3080</name>
</gene>
<dbReference type="SUPFAM" id="SSF55961">
    <property type="entry name" value="Bet v1-like"/>
    <property type="match status" value="1"/>
</dbReference>
<evidence type="ECO:0000256" key="8">
    <source>
        <dbReference type="ARBA" id="ARBA00023027"/>
    </source>
</evidence>
<evidence type="ECO:0000259" key="9">
    <source>
        <dbReference type="PROSITE" id="PS51296"/>
    </source>
</evidence>
<dbReference type="Proteomes" id="UP000001977">
    <property type="component" value="Chromosome"/>
</dbReference>
<dbReference type="RefSeq" id="WP_012418718.1">
    <property type="nucleotide sequence ID" value="NC_010645.1"/>
</dbReference>
<keyword evidence="11" id="KW-1185">Reference proteome</keyword>
<dbReference type="Gene3D" id="3.90.380.10">
    <property type="entry name" value="Naphthalene 1,2-dioxygenase Alpha Subunit, Chain A, domain 1"/>
    <property type="match status" value="1"/>
</dbReference>
<dbReference type="InterPro" id="IPR015879">
    <property type="entry name" value="Ring_hydroxy_dOase_asu_C_dom"/>
</dbReference>
<dbReference type="InterPro" id="IPR017941">
    <property type="entry name" value="Rieske_2Fe-2S"/>
</dbReference>
<dbReference type="InterPro" id="IPR001663">
    <property type="entry name" value="Rng_hydr_dOase-A"/>
</dbReference>
<keyword evidence="3" id="KW-0001">2Fe-2S</keyword>
<dbReference type="STRING" id="360910.BAV3080"/>
<dbReference type="eggNOG" id="COG4638">
    <property type="taxonomic scope" value="Bacteria"/>
</dbReference>
<evidence type="ECO:0000313" key="11">
    <source>
        <dbReference type="Proteomes" id="UP000001977"/>
    </source>
</evidence>
<organism evidence="10 11">
    <name type="scientific">Bordetella avium (strain 197N)</name>
    <dbReference type="NCBI Taxonomy" id="360910"/>
    <lineage>
        <taxon>Bacteria</taxon>
        <taxon>Pseudomonadati</taxon>
        <taxon>Pseudomonadota</taxon>
        <taxon>Betaproteobacteria</taxon>
        <taxon>Burkholderiales</taxon>
        <taxon>Alcaligenaceae</taxon>
        <taxon>Bordetella</taxon>
    </lineage>
</organism>
<keyword evidence="4" id="KW-0479">Metal-binding</keyword>
<dbReference type="Gene3D" id="2.102.10.10">
    <property type="entry name" value="Rieske [2Fe-2S] iron-sulphur domain"/>
    <property type="match status" value="1"/>
</dbReference>
<dbReference type="EMBL" id="AM167904">
    <property type="protein sequence ID" value="CAJ50690.1"/>
    <property type="molecule type" value="Genomic_DNA"/>
</dbReference>
<dbReference type="PROSITE" id="PS00570">
    <property type="entry name" value="RING_HYDROXYL_ALPHA"/>
    <property type="match status" value="1"/>
</dbReference>
<dbReference type="CDD" id="cd00680">
    <property type="entry name" value="RHO_alpha_C"/>
    <property type="match status" value="1"/>
</dbReference>
<evidence type="ECO:0000256" key="2">
    <source>
        <dbReference type="ARBA" id="ARBA00008751"/>
    </source>
</evidence>
<dbReference type="SUPFAM" id="SSF50022">
    <property type="entry name" value="ISP domain"/>
    <property type="match status" value="1"/>
</dbReference>
<evidence type="ECO:0000256" key="7">
    <source>
        <dbReference type="ARBA" id="ARBA00023014"/>
    </source>
</evidence>
<protein>
    <submittedName>
        <fullName evidence="10">Dioxygenase</fullName>
    </submittedName>
</protein>
<dbReference type="GO" id="GO:0051213">
    <property type="term" value="F:dioxygenase activity"/>
    <property type="evidence" value="ECO:0007669"/>
    <property type="project" value="UniProtKB-KW"/>
</dbReference>
<dbReference type="PANTHER" id="PTHR43756:SF5">
    <property type="entry name" value="CHOLINE MONOOXYGENASE, CHLOROPLASTIC"/>
    <property type="match status" value="1"/>
</dbReference>
<keyword evidence="6" id="KW-0408">Iron</keyword>
<sequence length="382" mass="44226">MKEAVFDPAWYADEHYLALEKREIFEKLWLVAGFRSALKKDGDYFTIAIFDYEIVVHLLNGQPRAYFNICPHRGGAIVTDVTGNTRPVCKYHGWAFRDGAALTGVRMANAFEHDAVRVDDACGRGLTTLAVAVVGPLIFINMDGQPLAIEEQFPADVLEQLERAGQGSAVLQADFLARYNWKLNMENVKDWMHAPFVHSSTFLGTLPEMQRQLQEHGMIRMRETEARSFGRFVQEIRDLRLLSYRMQSCYEVEEQWYDSKIKRRLSPDHYENIFLFPNTNFCSVGGRYYATQQYFPKSAGSFFYRMNFCLAEMTAKFDAAPLLMAIARGERFVIDEDSVVLERVQRGFASASGREWRFTQGDYEEHLMRQMVYLRDCVYREV</sequence>
<dbReference type="PANTHER" id="PTHR43756">
    <property type="entry name" value="CHOLINE MONOOXYGENASE, CHLOROPLASTIC"/>
    <property type="match status" value="1"/>
</dbReference>
<dbReference type="GO" id="GO:0005506">
    <property type="term" value="F:iron ion binding"/>
    <property type="evidence" value="ECO:0007669"/>
    <property type="project" value="InterPro"/>
</dbReference>
<keyword evidence="5" id="KW-0560">Oxidoreductase</keyword>
<dbReference type="InterPro" id="IPR036922">
    <property type="entry name" value="Rieske_2Fe-2S_sf"/>
</dbReference>
<accession>Q2KUH0</accession>
<dbReference type="Pfam" id="PF00355">
    <property type="entry name" value="Rieske"/>
    <property type="match status" value="1"/>
</dbReference>
<proteinExistence type="inferred from homology"/>
<dbReference type="OrthoDB" id="9790995at2"/>
<comment type="cofactor">
    <cofactor evidence="1">
        <name>Fe cation</name>
        <dbReference type="ChEBI" id="CHEBI:24875"/>
    </cofactor>
</comment>
<dbReference type="InterPro" id="IPR015881">
    <property type="entry name" value="ARHD_Rieske_2Fe_2S"/>
</dbReference>
<dbReference type="KEGG" id="bav:BAV3080"/>
<reference evidence="10 11" key="1">
    <citation type="journal article" date="2006" name="J. Bacteriol.">
        <title>Comparison of the genome sequence of the poultry pathogen Bordetella avium with those of B. bronchiseptica, B. pertussis, and B. parapertussis reveals extensive diversity in surface structures associated with host interaction.</title>
        <authorList>
            <person name="Sebaihia M."/>
            <person name="Preston A."/>
            <person name="Maskell D.J."/>
            <person name="Kuzmiak H."/>
            <person name="Connell T.D."/>
            <person name="King N.D."/>
            <person name="Orndorff P.E."/>
            <person name="Miyamoto D.M."/>
            <person name="Thomson N.R."/>
            <person name="Harris D."/>
            <person name="Goble A."/>
            <person name="Lord A."/>
            <person name="Murphy L."/>
            <person name="Quail M.A."/>
            <person name="Rutter S."/>
            <person name="Squares R."/>
            <person name="Squares S."/>
            <person name="Woodward J."/>
            <person name="Parkhill J."/>
            <person name="Temple L.M."/>
        </authorList>
    </citation>
    <scope>NUCLEOTIDE SEQUENCE [LARGE SCALE GENOMIC DNA]</scope>
    <source>
        <strain evidence="10 11">197N</strain>
    </source>
</reference>
<dbReference type="PROSITE" id="PS51296">
    <property type="entry name" value="RIESKE"/>
    <property type="match status" value="1"/>
</dbReference>
<evidence type="ECO:0000256" key="4">
    <source>
        <dbReference type="ARBA" id="ARBA00022723"/>
    </source>
</evidence>
<evidence type="ECO:0000256" key="1">
    <source>
        <dbReference type="ARBA" id="ARBA00001962"/>
    </source>
</evidence>
<name>Q2KUH0_BORA1</name>